<organism evidence="2 3">
    <name type="scientific">Aspergillus pseudonomiae</name>
    <dbReference type="NCBI Taxonomy" id="1506151"/>
    <lineage>
        <taxon>Eukaryota</taxon>
        <taxon>Fungi</taxon>
        <taxon>Dikarya</taxon>
        <taxon>Ascomycota</taxon>
        <taxon>Pezizomycotina</taxon>
        <taxon>Eurotiomycetes</taxon>
        <taxon>Eurotiomycetidae</taxon>
        <taxon>Eurotiales</taxon>
        <taxon>Aspergillaceae</taxon>
        <taxon>Aspergillus</taxon>
        <taxon>Aspergillus subgen. Circumdati</taxon>
    </lineage>
</organism>
<name>A0A5N7CRR5_9EURO</name>
<dbReference type="InterPro" id="IPR002575">
    <property type="entry name" value="Aminoglycoside_PTrfase"/>
</dbReference>
<evidence type="ECO:0000313" key="2">
    <source>
        <dbReference type="EMBL" id="KAE8396930.1"/>
    </source>
</evidence>
<dbReference type="Proteomes" id="UP000325579">
    <property type="component" value="Unassembled WGS sequence"/>
</dbReference>
<dbReference type="GO" id="GO:0005739">
    <property type="term" value="C:mitochondrion"/>
    <property type="evidence" value="ECO:0007669"/>
    <property type="project" value="TreeGrafter"/>
</dbReference>
<dbReference type="OrthoDB" id="2831558at2759"/>
<dbReference type="AlphaFoldDB" id="A0A5N7CRR5"/>
<dbReference type="EMBL" id="ML736948">
    <property type="protein sequence ID" value="KAE8396930.1"/>
    <property type="molecule type" value="Genomic_DNA"/>
</dbReference>
<sequence>MPSTVLHLQRNDGTVIETREEEFYRYTTKRWLSNDNQEALKRYRHFNIQELLTVAVRSSGTDANRCTHMMKYREGQYNKTFLLTFNNGSEVVAKLPNPNAGPKVLTVASEVATMDYAREVIGLPVPRVLSWSCDPSNPVGSEYIIMEKAKGTALGDVWYRLPSSSKHKIIGQVVELEAKLASVSFPGHGCIYYTQDLPTRYSKDQLSLYGDDMKKFCIGPVVDPIFWSDGRAEMELCQGPWRQFSDYATSIGINEKLWAMQNAQPRMNYYRSNTDREMPNEYMDLIEKYLLVVPYITQYEAGSTNLLQPTLWHSDLHLNNVYVDLSSETITTIIDWQNTIVAPLILQAKVPRMVQHVSPLPLGWVMPEKPEDYDNLPEKDKLRADKLYESALCHKYYEVLTAKKNPQHYAAISHNVTWKPPYIQPIRSINGAWSSREVFGLRSSLLAVADHWPELQSQDHCPISFSEEDRKLHDEEMENRDYIERLMEEFQDAGILPLDGIIDPEDYEIVQKINQMQKEKLMSLAENGEQRVWMDKIWPYQDRPEEA</sequence>
<dbReference type="GeneID" id="43670427"/>
<accession>A0A5N7CRR5</accession>
<evidence type="ECO:0000313" key="3">
    <source>
        <dbReference type="Proteomes" id="UP000325579"/>
    </source>
</evidence>
<feature type="domain" description="Aminoglycoside phosphotransferase" evidence="1">
    <location>
        <begin position="72"/>
        <end position="343"/>
    </location>
</feature>
<dbReference type="PANTHER" id="PTHR36091">
    <property type="entry name" value="ALTERED INHERITANCE OF MITOCHONDRIA PROTEIN 9, MITOCHONDRIAL"/>
    <property type="match status" value="1"/>
</dbReference>
<dbReference type="SUPFAM" id="SSF56112">
    <property type="entry name" value="Protein kinase-like (PK-like)"/>
    <property type="match status" value="1"/>
</dbReference>
<keyword evidence="2" id="KW-0808">Transferase</keyword>
<dbReference type="Pfam" id="PF01636">
    <property type="entry name" value="APH"/>
    <property type="match status" value="1"/>
</dbReference>
<dbReference type="GO" id="GO:0016740">
    <property type="term" value="F:transferase activity"/>
    <property type="evidence" value="ECO:0007669"/>
    <property type="project" value="UniProtKB-KW"/>
</dbReference>
<keyword evidence="3" id="KW-1185">Reference proteome</keyword>
<evidence type="ECO:0000259" key="1">
    <source>
        <dbReference type="Pfam" id="PF01636"/>
    </source>
</evidence>
<dbReference type="PANTHER" id="PTHR36091:SF2">
    <property type="entry name" value="AMINOGLYCOSIDE PHOSPHOTRANSFERASE DOMAIN-CONTAINING PROTEIN"/>
    <property type="match status" value="1"/>
</dbReference>
<dbReference type="RefSeq" id="XP_031934249.1">
    <property type="nucleotide sequence ID" value="XM_032085736.1"/>
</dbReference>
<gene>
    <name evidence="2" type="ORF">BDV37DRAFT_277301</name>
</gene>
<reference evidence="2 3" key="1">
    <citation type="submission" date="2019-04" db="EMBL/GenBank/DDBJ databases">
        <authorList>
            <consortium name="DOE Joint Genome Institute"/>
            <person name="Mondo S."/>
            <person name="Kjaerbolling I."/>
            <person name="Vesth T."/>
            <person name="Frisvad J.C."/>
            <person name="Nybo J.L."/>
            <person name="Theobald S."/>
            <person name="Kildgaard S."/>
            <person name="Isbrandt T."/>
            <person name="Kuo A."/>
            <person name="Sato A."/>
            <person name="Lyhne E.K."/>
            <person name="Kogle M.E."/>
            <person name="Wiebenga A."/>
            <person name="Kun R.S."/>
            <person name="Lubbers R.J."/>
            <person name="Makela M.R."/>
            <person name="Barry K."/>
            <person name="Chovatia M."/>
            <person name="Clum A."/>
            <person name="Daum C."/>
            <person name="Haridas S."/>
            <person name="He G."/>
            <person name="LaButti K."/>
            <person name="Lipzen A."/>
            <person name="Riley R."/>
            <person name="Salamov A."/>
            <person name="Simmons B.A."/>
            <person name="Magnuson J.K."/>
            <person name="Henrissat B."/>
            <person name="Mortensen U.H."/>
            <person name="Larsen T.O."/>
            <person name="Devries R.P."/>
            <person name="Grigoriev I.V."/>
            <person name="Machida M."/>
            <person name="Baker S.E."/>
            <person name="Andersen M.R."/>
            <person name="Cantor M.N."/>
            <person name="Hua S.X."/>
        </authorList>
    </citation>
    <scope>NUCLEOTIDE SEQUENCE [LARGE SCALE GENOMIC DNA]</scope>
    <source>
        <strain evidence="2 3">CBS 119388</strain>
    </source>
</reference>
<proteinExistence type="predicted"/>
<dbReference type="InterPro" id="IPR011009">
    <property type="entry name" value="Kinase-like_dom_sf"/>
</dbReference>
<dbReference type="InterPro" id="IPR051035">
    <property type="entry name" value="Mito_inheritance_9"/>
</dbReference>
<dbReference type="Gene3D" id="3.30.200.20">
    <property type="entry name" value="Phosphorylase Kinase, domain 1"/>
    <property type="match status" value="1"/>
</dbReference>
<protein>
    <submittedName>
        <fullName evidence="2">Phosphotransferase family protein</fullName>
    </submittedName>
</protein>